<dbReference type="PANTHER" id="PTHR36402:SF1">
    <property type="entry name" value="EXPRESSED PROTEIN"/>
    <property type="match status" value="1"/>
</dbReference>
<evidence type="ECO:0008006" key="4">
    <source>
        <dbReference type="Google" id="ProtNLM"/>
    </source>
</evidence>
<dbReference type="AlphaFoldDB" id="A0AAV2FVV7"/>
<dbReference type="Proteomes" id="UP001497516">
    <property type="component" value="Chromosome 7"/>
</dbReference>
<accession>A0AAV2FVV7</accession>
<keyword evidence="1" id="KW-0175">Coiled coil</keyword>
<name>A0AAV2FVV7_9ROSI</name>
<keyword evidence="3" id="KW-1185">Reference proteome</keyword>
<evidence type="ECO:0000313" key="3">
    <source>
        <dbReference type="Proteomes" id="UP001497516"/>
    </source>
</evidence>
<organism evidence="2 3">
    <name type="scientific">Linum trigynum</name>
    <dbReference type="NCBI Taxonomy" id="586398"/>
    <lineage>
        <taxon>Eukaryota</taxon>
        <taxon>Viridiplantae</taxon>
        <taxon>Streptophyta</taxon>
        <taxon>Embryophyta</taxon>
        <taxon>Tracheophyta</taxon>
        <taxon>Spermatophyta</taxon>
        <taxon>Magnoliopsida</taxon>
        <taxon>eudicotyledons</taxon>
        <taxon>Gunneridae</taxon>
        <taxon>Pentapetalae</taxon>
        <taxon>rosids</taxon>
        <taxon>fabids</taxon>
        <taxon>Malpighiales</taxon>
        <taxon>Linaceae</taxon>
        <taxon>Linum</taxon>
    </lineage>
</organism>
<dbReference type="EMBL" id="OZ034820">
    <property type="protein sequence ID" value="CAL1402471.1"/>
    <property type="molecule type" value="Genomic_DNA"/>
</dbReference>
<evidence type="ECO:0000256" key="1">
    <source>
        <dbReference type="SAM" id="Coils"/>
    </source>
</evidence>
<reference evidence="2 3" key="1">
    <citation type="submission" date="2024-04" db="EMBL/GenBank/DDBJ databases">
        <authorList>
            <person name="Fracassetti M."/>
        </authorList>
    </citation>
    <scope>NUCLEOTIDE SEQUENCE [LARGE SCALE GENOMIC DNA]</scope>
</reference>
<feature type="coiled-coil region" evidence="1">
    <location>
        <begin position="85"/>
        <end position="127"/>
    </location>
</feature>
<gene>
    <name evidence="2" type="ORF">LTRI10_LOCUS42467</name>
</gene>
<evidence type="ECO:0000313" key="2">
    <source>
        <dbReference type="EMBL" id="CAL1402471.1"/>
    </source>
</evidence>
<protein>
    <recommendedName>
        <fullName evidence="4">Stress response protein NST1</fullName>
    </recommendedName>
</protein>
<proteinExistence type="predicted"/>
<dbReference type="PANTHER" id="PTHR36402">
    <property type="entry name" value="EXPRESSED PROTEIN"/>
    <property type="match status" value="1"/>
</dbReference>
<sequence>MAAAAASRRGVVYTGRRLFSSSSIATGKNNHKETHKFLEANSFMGCWEAPKNPKEAEKRLAMLRRQYAKQVKEVRKEYIVEMEAMRMEKQRKDEARQEVIRIANEERRKLKAEAAKVRAEERKVAEEEFRQTLLKERTEKLENWRMKEAKREEKKNAAKELLRRSSSQWVDEEKLEGQIIEVLSGPWSL</sequence>